<dbReference type="OrthoDB" id="5954824at2759"/>
<evidence type="ECO:0000256" key="2">
    <source>
        <dbReference type="ARBA" id="ARBA00023125"/>
    </source>
</evidence>
<evidence type="ECO:0000313" key="8">
    <source>
        <dbReference type="Proteomes" id="UP000887226"/>
    </source>
</evidence>
<dbReference type="InterPro" id="IPR036390">
    <property type="entry name" value="WH_DNA-bd_sf"/>
</dbReference>
<keyword evidence="3 4" id="KW-0539">Nucleus</keyword>
<feature type="region of interest" description="Disordered" evidence="5">
    <location>
        <begin position="608"/>
        <end position="627"/>
    </location>
</feature>
<dbReference type="SMART" id="SM00339">
    <property type="entry name" value="FH"/>
    <property type="match status" value="1"/>
</dbReference>
<dbReference type="Pfam" id="PF00250">
    <property type="entry name" value="Forkhead"/>
    <property type="match status" value="1"/>
</dbReference>
<dbReference type="PROSITE" id="PS50039">
    <property type="entry name" value="FORK_HEAD_3"/>
    <property type="match status" value="1"/>
</dbReference>
<dbReference type="EMBL" id="MU253738">
    <property type="protein sequence ID" value="KAG9249213.1"/>
    <property type="molecule type" value="Genomic_DNA"/>
</dbReference>
<organism evidence="7 8">
    <name type="scientific">Calycina marina</name>
    <dbReference type="NCBI Taxonomy" id="1763456"/>
    <lineage>
        <taxon>Eukaryota</taxon>
        <taxon>Fungi</taxon>
        <taxon>Dikarya</taxon>
        <taxon>Ascomycota</taxon>
        <taxon>Pezizomycotina</taxon>
        <taxon>Leotiomycetes</taxon>
        <taxon>Helotiales</taxon>
        <taxon>Pezizellaceae</taxon>
        <taxon>Calycina</taxon>
    </lineage>
</organism>
<dbReference type="InterPro" id="IPR050211">
    <property type="entry name" value="FOX_domain-containing"/>
</dbReference>
<feature type="compositionally biased region" description="Polar residues" evidence="5">
    <location>
        <begin position="27"/>
        <end position="96"/>
    </location>
</feature>
<dbReference type="PANTHER" id="PTHR11829">
    <property type="entry name" value="FORKHEAD BOX PROTEIN"/>
    <property type="match status" value="1"/>
</dbReference>
<dbReference type="InterPro" id="IPR036388">
    <property type="entry name" value="WH-like_DNA-bd_sf"/>
</dbReference>
<dbReference type="GO" id="GO:0005634">
    <property type="term" value="C:nucleus"/>
    <property type="evidence" value="ECO:0007669"/>
    <property type="project" value="UniProtKB-SubCell"/>
</dbReference>
<feature type="region of interest" description="Disordered" evidence="5">
    <location>
        <begin position="19"/>
        <end position="109"/>
    </location>
</feature>
<evidence type="ECO:0000313" key="7">
    <source>
        <dbReference type="EMBL" id="KAG9249213.1"/>
    </source>
</evidence>
<dbReference type="FunFam" id="1.10.10.10:FF:000260">
    <property type="entry name" value="Forkhead transcription factor (Sep1)"/>
    <property type="match status" value="1"/>
</dbReference>
<keyword evidence="2 4" id="KW-0238">DNA-binding</keyword>
<dbReference type="SUPFAM" id="SSF46785">
    <property type="entry name" value="Winged helix' DNA-binding domain"/>
    <property type="match status" value="1"/>
</dbReference>
<dbReference type="InterPro" id="IPR001766">
    <property type="entry name" value="Fork_head_dom"/>
</dbReference>
<reference evidence="7" key="1">
    <citation type="journal article" date="2021" name="IMA Fungus">
        <title>Genomic characterization of three marine fungi, including Emericellopsis atlantica sp. nov. with signatures of a generalist lifestyle and marine biomass degradation.</title>
        <authorList>
            <person name="Hagestad O.C."/>
            <person name="Hou L."/>
            <person name="Andersen J.H."/>
            <person name="Hansen E.H."/>
            <person name="Altermark B."/>
            <person name="Li C."/>
            <person name="Kuhnert E."/>
            <person name="Cox R.J."/>
            <person name="Crous P.W."/>
            <person name="Spatafora J.W."/>
            <person name="Lail K."/>
            <person name="Amirebrahimi M."/>
            <person name="Lipzen A."/>
            <person name="Pangilinan J."/>
            <person name="Andreopoulos W."/>
            <person name="Hayes R.D."/>
            <person name="Ng V."/>
            <person name="Grigoriev I.V."/>
            <person name="Jackson S.A."/>
            <person name="Sutton T.D.S."/>
            <person name="Dobson A.D.W."/>
            <person name="Rama T."/>
        </authorList>
    </citation>
    <scope>NUCLEOTIDE SEQUENCE</scope>
    <source>
        <strain evidence="7">TRa3180A</strain>
    </source>
</reference>
<keyword evidence="8" id="KW-1185">Reference proteome</keyword>
<evidence type="ECO:0000256" key="1">
    <source>
        <dbReference type="ARBA" id="ARBA00004123"/>
    </source>
</evidence>
<feature type="compositionally biased region" description="Polar residues" evidence="5">
    <location>
        <begin position="454"/>
        <end position="464"/>
    </location>
</feature>
<accession>A0A9P7ZD14</accession>
<dbReference type="AlphaFoldDB" id="A0A9P7ZD14"/>
<evidence type="ECO:0000256" key="3">
    <source>
        <dbReference type="ARBA" id="ARBA00023242"/>
    </source>
</evidence>
<feature type="compositionally biased region" description="Basic and acidic residues" evidence="5">
    <location>
        <begin position="611"/>
        <end position="626"/>
    </location>
</feature>
<feature type="region of interest" description="Disordered" evidence="5">
    <location>
        <begin position="725"/>
        <end position="759"/>
    </location>
</feature>
<sequence>MGSTRYTSLQIYQDPVESFDHAPMPTMHNTSHPSLHSNSFVKKSPLRSTKNTTSRSNPVLNPPQTGTVKRSPLKSGQQQSSSPLRPQYNSTLNSISMPPPGTSHYNTDSLQKKQPLMSKFKPQRPQNPPLFGSVKHLDKENYIQPEYYQPPQPVYDGFQAGQFSLEGLYPQQAPKKRTLLEAAPIYETRAAKKPKVEEVVVEPEETFEDMEIPAPDSFPPLHDDGGKPSYSYAQMIGMAILRASNRRLTLAQIYKWISDNFSFYSATSETGWQNSIRHNLSLNKAFIKQTRPKNDTGKGNYWAIEPGMEHTFLNLKEKSAKKTGPNENVAMMATNLAPVNEFDMSRSSFRQLPASLSSQELPQPKYTLDDQLPTNQELSSDATIPASDAFEEVQDRAPTSPEIRSSPPAMHSSPPVSRHNTQRHDTPPPVPPFASSSRTKSHKRKFASMDDSGYISSLDSSAVRPSQLGRFLPSNDERPRLKRGRAEEEIARLRASSYDSPAKGRSLSYGMPSSSPFHQDTRNKSKQMLPPLTPALKLKAPDRPPPSISPNTNLQLHRDRVREMVGSPLRGMKCIDEGLPPWDENFTADPSHDFVDYAPGLGLFLIPGDGSPEKRSAKRPRLDRSKSANILSEVTNTGGNKGKINAGTLSVSSLTSNLEPSFFTSPLKGLGFLGSPTKFLGVNQSPLEFGSPFDTSNFELPVEEDYSGLEFLTEEMNEYGGLDITQGFQKIGGGQSSRSTPQVPQPARQPLGRSYTSQL</sequence>
<dbReference type="PROSITE" id="PS00658">
    <property type="entry name" value="FORK_HEAD_2"/>
    <property type="match status" value="1"/>
</dbReference>
<protein>
    <recommendedName>
        <fullName evidence="6">Fork-head domain-containing protein</fullName>
    </recommendedName>
</protein>
<evidence type="ECO:0000256" key="4">
    <source>
        <dbReference type="PROSITE-ProRule" id="PRU00089"/>
    </source>
</evidence>
<name>A0A9P7ZD14_9HELO</name>
<evidence type="ECO:0000256" key="5">
    <source>
        <dbReference type="SAM" id="MobiDB-lite"/>
    </source>
</evidence>
<feature type="compositionally biased region" description="Basic and acidic residues" evidence="5">
    <location>
        <begin position="475"/>
        <end position="492"/>
    </location>
</feature>
<dbReference type="PRINTS" id="PR00053">
    <property type="entry name" value="FORKHEAD"/>
</dbReference>
<dbReference type="GO" id="GO:0001228">
    <property type="term" value="F:DNA-binding transcription activator activity, RNA polymerase II-specific"/>
    <property type="evidence" value="ECO:0007669"/>
    <property type="project" value="UniProtKB-ARBA"/>
</dbReference>
<dbReference type="PANTHER" id="PTHR11829:SF343">
    <property type="entry name" value="FORK-HEAD DOMAIN-CONTAINING PROTEIN"/>
    <property type="match status" value="1"/>
</dbReference>
<feature type="region of interest" description="Disordered" evidence="5">
    <location>
        <begin position="392"/>
        <end position="528"/>
    </location>
</feature>
<feature type="domain" description="Fork-head" evidence="6">
    <location>
        <begin position="227"/>
        <end position="322"/>
    </location>
</feature>
<dbReference type="Proteomes" id="UP000887226">
    <property type="component" value="Unassembled WGS sequence"/>
</dbReference>
<dbReference type="GO" id="GO:0000978">
    <property type="term" value="F:RNA polymerase II cis-regulatory region sequence-specific DNA binding"/>
    <property type="evidence" value="ECO:0007669"/>
    <property type="project" value="UniProtKB-ARBA"/>
</dbReference>
<feature type="DNA-binding region" description="Fork-head" evidence="4">
    <location>
        <begin position="227"/>
        <end position="322"/>
    </location>
</feature>
<dbReference type="Gene3D" id="1.10.10.10">
    <property type="entry name" value="Winged helix-like DNA-binding domain superfamily/Winged helix DNA-binding domain"/>
    <property type="match status" value="1"/>
</dbReference>
<dbReference type="InterPro" id="IPR030456">
    <property type="entry name" value="TF_fork_head_CS_2"/>
</dbReference>
<gene>
    <name evidence="7" type="ORF">BJ878DRAFT_91911</name>
</gene>
<evidence type="ECO:0000259" key="6">
    <source>
        <dbReference type="PROSITE" id="PS50039"/>
    </source>
</evidence>
<comment type="caution">
    <text evidence="7">The sequence shown here is derived from an EMBL/GenBank/DDBJ whole genome shotgun (WGS) entry which is preliminary data.</text>
</comment>
<proteinExistence type="predicted"/>
<dbReference type="CDD" id="cd00059">
    <property type="entry name" value="FH_FOX"/>
    <property type="match status" value="1"/>
</dbReference>
<comment type="subcellular location">
    <subcellularLocation>
        <location evidence="1 4">Nucleus</location>
    </subcellularLocation>
</comment>